<dbReference type="PROSITE" id="PS00629">
    <property type="entry name" value="IMP_1"/>
    <property type="match status" value="1"/>
</dbReference>
<name>A0A1F7V9P3_9BACT</name>
<evidence type="ECO:0000313" key="5">
    <source>
        <dbReference type="EMBL" id="OGL86787.1"/>
    </source>
</evidence>
<gene>
    <name evidence="5" type="ORF">A3I41_04390</name>
</gene>
<organism evidence="5 6">
    <name type="scientific">Candidatus Uhrbacteria bacterium RIFCSPLOWO2_02_FULL_48_18</name>
    <dbReference type="NCBI Taxonomy" id="1802408"/>
    <lineage>
        <taxon>Bacteria</taxon>
        <taxon>Candidatus Uhriibacteriota</taxon>
    </lineage>
</organism>
<dbReference type="EMBL" id="MGEQ01000005">
    <property type="protein sequence ID" value="OGL86787.1"/>
    <property type="molecule type" value="Genomic_DNA"/>
</dbReference>
<keyword evidence="2" id="KW-0378">Hydrolase</keyword>
<proteinExistence type="predicted"/>
<protein>
    <recommendedName>
        <fullName evidence="7">Inositol monophosphatase</fullName>
    </recommendedName>
</protein>
<dbReference type="Gene3D" id="3.30.540.10">
    <property type="entry name" value="Fructose-1,6-Bisphosphatase, subunit A, domain 1"/>
    <property type="match status" value="1"/>
</dbReference>
<dbReference type="PANTHER" id="PTHR20854:SF4">
    <property type="entry name" value="INOSITOL-1-MONOPHOSPHATASE-RELATED"/>
    <property type="match status" value="1"/>
</dbReference>
<evidence type="ECO:0000256" key="4">
    <source>
        <dbReference type="PIRSR" id="PIRSR600760-2"/>
    </source>
</evidence>
<feature type="binding site" evidence="4">
    <location>
        <position position="94"/>
    </location>
    <ligand>
        <name>Mg(2+)</name>
        <dbReference type="ChEBI" id="CHEBI:18420"/>
        <label>1</label>
        <note>catalytic</note>
    </ligand>
</feature>
<dbReference type="Pfam" id="PF00459">
    <property type="entry name" value="Inositol_P"/>
    <property type="match status" value="1"/>
</dbReference>
<dbReference type="GO" id="GO:0006020">
    <property type="term" value="P:inositol metabolic process"/>
    <property type="evidence" value="ECO:0007669"/>
    <property type="project" value="TreeGrafter"/>
</dbReference>
<evidence type="ECO:0000313" key="6">
    <source>
        <dbReference type="Proteomes" id="UP000176593"/>
    </source>
</evidence>
<dbReference type="InterPro" id="IPR020583">
    <property type="entry name" value="Inositol_monoP_metal-BS"/>
</dbReference>
<evidence type="ECO:0008006" key="7">
    <source>
        <dbReference type="Google" id="ProtNLM"/>
    </source>
</evidence>
<dbReference type="PRINTS" id="PR00377">
    <property type="entry name" value="IMPHPHTASES"/>
</dbReference>
<comment type="caution">
    <text evidence="5">The sequence shown here is derived from an EMBL/GenBank/DDBJ whole genome shotgun (WGS) entry which is preliminary data.</text>
</comment>
<comment type="cofactor">
    <cofactor evidence="4">
        <name>Mg(2+)</name>
        <dbReference type="ChEBI" id="CHEBI:18420"/>
    </cofactor>
</comment>
<feature type="binding site" evidence="4">
    <location>
        <position position="97"/>
    </location>
    <ligand>
        <name>Mg(2+)</name>
        <dbReference type="ChEBI" id="CHEBI:18420"/>
        <label>1</label>
        <note>catalytic</note>
    </ligand>
</feature>
<evidence type="ECO:0000256" key="2">
    <source>
        <dbReference type="ARBA" id="ARBA00022801"/>
    </source>
</evidence>
<accession>A0A1F7V9P3</accession>
<dbReference type="Proteomes" id="UP000176593">
    <property type="component" value="Unassembled WGS sequence"/>
</dbReference>
<sequence>MSKPQLPIYAGPILQILQMAKRSLTHLEQGGDIVKIGSGFGDLLNDTDIRADQVMGRCIQKAISKSCEGLVARVSVEGLGDFYVRKKGLWVCVDPIDGSLNYKTRGRTMGNPYTAVVTVLSKTEGATFNDVVFAAVLDLRPKSSDLWYAWRDGRRDSKTQMMAWLNDEEISTSTEIKLDPGSQVIMTETYYPANREKLLKLFDGQKGNYSRVGSAAYEMAIVSSGNAIAFICCSQKNHELGATQLLVRAAGGVAVDWEGNSIVSRPYDFRAQTPIILAANQPIADELVSRMRALGL</sequence>
<keyword evidence="3 4" id="KW-0460">Magnesium</keyword>
<dbReference type="PANTHER" id="PTHR20854">
    <property type="entry name" value="INOSITOL MONOPHOSPHATASE"/>
    <property type="match status" value="1"/>
</dbReference>
<reference evidence="5 6" key="1">
    <citation type="journal article" date="2016" name="Nat. Commun.">
        <title>Thousands of microbial genomes shed light on interconnected biogeochemical processes in an aquifer system.</title>
        <authorList>
            <person name="Anantharaman K."/>
            <person name="Brown C.T."/>
            <person name="Hug L.A."/>
            <person name="Sharon I."/>
            <person name="Castelle C.J."/>
            <person name="Probst A.J."/>
            <person name="Thomas B.C."/>
            <person name="Singh A."/>
            <person name="Wilkins M.J."/>
            <person name="Karaoz U."/>
            <person name="Brodie E.L."/>
            <person name="Williams K.H."/>
            <person name="Hubbard S.S."/>
            <person name="Banfield J.F."/>
        </authorList>
    </citation>
    <scope>NUCLEOTIDE SEQUENCE [LARGE SCALE GENOMIC DNA]</scope>
</reference>
<evidence type="ECO:0000256" key="3">
    <source>
        <dbReference type="ARBA" id="ARBA00022842"/>
    </source>
</evidence>
<dbReference type="GO" id="GO:0007165">
    <property type="term" value="P:signal transduction"/>
    <property type="evidence" value="ECO:0007669"/>
    <property type="project" value="TreeGrafter"/>
</dbReference>
<feature type="binding site" evidence="4">
    <location>
        <position position="96"/>
    </location>
    <ligand>
        <name>Mg(2+)</name>
        <dbReference type="ChEBI" id="CHEBI:18420"/>
        <label>1</label>
        <note>catalytic</note>
    </ligand>
</feature>
<keyword evidence="1 4" id="KW-0479">Metal-binding</keyword>
<dbReference type="InterPro" id="IPR000760">
    <property type="entry name" value="Inositol_monophosphatase-like"/>
</dbReference>
<dbReference type="GO" id="GO:0008934">
    <property type="term" value="F:inositol monophosphate 1-phosphatase activity"/>
    <property type="evidence" value="ECO:0007669"/>
    <property type="project" value="TreeGrafter"/>
</dbReference>
<dbReference type="SUPFAM" id="SSF56655">
    <property type="entry name" value="Carbohydrate phosphatase"/>
    <property type="match status" value="1"/>
</dbReference>
<dbReference type="GO" id="GO:0046872">
    <property type="term" value="F:metal ion binding"/>
    <property type="evidence" value="ECO:0007669"/>
    <property type="project" value="UniProtKB-KW"/>
</dbReference>
<dbReference type="AlphaFoldDB" id="A0A1F7V9P3"/>
<evidence type="ECO:0000256" key="1">
    <source>
        <dbReference type="ARBA" id="ARBA00022723"/>
    </source>
</evidence>
<dbReference type="Gene3D" id="3.40.190.80">
    <property type="match status" value="1"/>
</dbReference>